<dbReference type="SUPFAM" id="SSF81296">
    <property type="entry name" value="E set domains"/>
    <property type="match status" value="1"/>
</dbReference>
<protein>
    <recommendedName>
        <fullName evidence="1">Arrestin C-terminal-like domain-containing protein</fullName>
    </recommendedName>
</protein>
<comment type="caution">
    <text evidence="2">The sequence shown here is derived from an EMBL/GenBank/DDBJ whole genome shotgun (WGS) entry which is preliminary data.</text>
</comment>
<dbReference type="InterPro" id="IPR011022">
    <property type="entry name" value="Arrestin_C-like"/>
</dbReference>
<dbReference type="GO" id="GO:0005737">
    <property type="term" value="C:cytoplasm"/>
    <property type="evidence" value="ECO:0007669"/>
    <property type="project" value="TreeGrafter"/>
</dbReference>
<sequence length="297" mass="33114">MGKLSKLFGLEKKGKISFVTDKQSYIAAIVVKATGAEKVNFFENTGSVVYPHVHKNELYKEKIVVLEIPQTLEPGLHSYPFQFHLPATAPNTFELKNDYMQNLTSFNASVKYKFMATLEVDGFLTKDLKETIEVAVQQQQRPEAVEPVRDSTILNVKSMGLFKKGTCELAAATDKNVYRAGETAQIQCEIKNHSKVGISAMRCRLYLDITVPVSYGRHTFEREIAEAKFPGVAAGKEETQSLPFQLVSKLNGGVMLPSSTGRNFECAYRIMIDGDISWGKDIKLTLPINIEPTVLQP</sequence>
<dbReference type="AlphaFoldDB" id="A0A8K1FLX6"/>
<dbReference type="SMART" id="SM01017">
    <property type="entry name" value="Arrestin_C"/>
    <property type="match status" value="1"/>
</dbReference>
<feature type="domain" description="Arrestin C-terminal-like" evidence="1">
    <location>
        <begin position="163"/>
        <end position="293"/>
    </location>
</feature>
<dbReference type="OrthoDB" id="7785529at2759"/>
<dbReference type="Pfam" id="PF02752">
    <property type="entry name" value="Arrestin_C"/>
    <property type="match status" value="1"/>
</dbReference>
<dbReference type="InterPro" id="IPR014752">
    <property type="entry name" value="Arrestin-like_C"/>
</dbReference>
<evidence type="ECO:0000313" key="3">
    <source>
        <dbReference type="Proteomes" id="UP000794436"/>
    </source>
</evidence>
<gene>
    <name evidence="2" type="ORF">Poli38472_008341</name>
</gene>
<dbReference type="InterPro" id="IPR014756">
    <property type="entry name" value="Ig_E-set"/>
</dbReference>
<organism evidence="2 3">
    <name type="scientific">Pythium oligandrum</name>
    <name type="common">Mycoparasitic fungus</name>
    <dbReference type="NCBI Taxonomy" id="41045"/>
    <lineage>
        <taxon>Eukaryota</taxon>
        <taxon>Sar</taxon>
        <taxon>Stramenopiles</taxon>
        <taxon>Oomycota</taxon>
        <taxon>Peronosporomycetes</taxon>
        <taxon>Pythiales</taxon>
        <taxon>Pythiaceae</taxon>
        <taxon>Pythium</taxon>
    </lineage>
</organism>
<dbReference type="GO" id="GO:0015031">
    <property type="term" value="P:protein transport"/>
    <property type="evidence" value="ECO:0007669"/>
    <property type="project" value="TreeGrafter"/>
</dbReference>
<keyword evidence="3" id="KW-1185">Reference proteome</keyword>
<dbReference type="PANTHER" id="PTHR11188:SF17">
    <property type="entry name" value="FI21816P1"/>
    <property type="match status" value="1"/>
</dbReference>
<dbReference type="Gene3D" id="2.60.40.640">
    <property type="match status" value="2"/>
</dbReference>
<evidence type="ECO:0000313" key="2">
    <source>
        <dbReference type="EMBL" id="TMW65699.1"/>
    </source>
</evidence>
<reference evidence="2" key="1">
    <citation type="submission" date="2019-03" db="EMBL/GenBank/DDBJ databases">
        <title>Long read genome sequence of the mycoparasitic Pythium oligandrum ATCC 38472 isolated from sugarbeet rhizosphere.</title>
        <authorList>
            <person name="Gaulin E."/>
        </authorList>
    </citation>
    <scope>NUCLEOTIDE SEQUENCE</scope>
    <source>
        <strain evidence="2">ATCC 38472_TT</strain>
    </source>
</reference>
<accession>A0A8K1FLX6</accession>
<dbReference type="InterPro" id="IPR050357">
    <property type="entry name" value="Arrestin_domain-protein"/>
</dbReference>
<proteinExistence type="predicted"/>
<evidence type="ECO:0000259" key="1">
    <source>
        <dbReference type="SMART" id="SM01017"/>
    </source>
</evidence>
<name>A0A8K1FLX6_PYTOL</name>
<dbReference type="PANTHER" id="PTHR11188">
    <property type="entry name" value="ARRESTIN DOMAIN CONTAINING PROTEIN"/>
    <property type="match status" value="1"/>
</dbReference>
<dbReference type="Proteomes" id="UP000794436">
    <property type="component" value="Unassembled WGS sequence"/>
</dbReference>
<dbReference type="EMBL" id="SPLM01000037">
    <property type="protein sequence ID" value="TMW65699.1"/>
    <property type="molecule type" value="Genomic_DNA"/>
</dbReference>